<dbReference type="HOGENOM" id="CLU_095686_1_1_0"/>
<dbReference type="STRING" id="309803.CTN_1134"/>
<evidence type="ECO:0000313" key="3">
    <source>
        <dbReference type="EMBL" id="ACM23310.1"/>
    </source>
</evidence>
<dbReference type="AlphaFoldDB" id="B9K8M7"/>
<keyword evidence="4" id="KW-1185">Reference proteome</keyword>
<evidence type="ECO:0000256" key="1">
    <source>
        <dbReference type="HAMAP-Rule" id="MF_00645"/>
    </source>
</evidence>
<dbReference type="PANTHER" id="PTHR13016:SF0">
    <property type="entry name" value="AMME SYNDROME CANDIDATE GENE 1 PROTEIN"/>
    <property type="match status" value="1"/>
</dbReference>
<dbReference type="SUPFAM" id="SSF143447">
    <property type="entry name" value="AMMECR1-like"/>
    <property type="match status" value="1"/>
</dbReference>
<dbReference type="Gene3D" id="3.30.1490.150">
    <property type="entry name" value="Hypothetical protein ph0010, domain 2"/>
    <property type="match status" value="1"/>
</dbReference>
<dbReference type="InterPro" id="IPR027485">
    <property type="entry name" value="AMMECR1_N"/>
</dbReference>
<dbReference type="InterPro" id="IPR027623">
    <property type="entry name" value="AmmeMemoSam_A"/>
</dbReference>
<dbReference type="NCBIfam" id="TIGR04335">
    <property type="entry name" value="AmmeMemoSam_A"/>
    <property type="match status" value="1"/>
</dbReference>
<dbReference type="Proteomes" id="UP000000445">
    <property type="component" value="Chromosome"/>
</dbReference>
<dbReference type="NCBIfam" id="TIGR00296">
    <property type="entry name" value="TIGR00296 family protein"/>
    <property type="match status" value="1"/>
</dbReference>
<dbReference type="PROSITE" id="PS51112">
    <property type="entry name" value="AMMECR1"/>
    <property type="match status" value="1"/>
</dbReference>
<dbReference type="Gene3D" id="3.30.700.20">
    <property type="entry name" value="Hypothetical protein ph0010, domain 1"/>
    <property type="match status" value="1"/>
</dbReference>
<dbReference type="InterPro" id="IPR023473">
    <property type="entry name" value="AMMECR1"/>
</dbReference>
<dbReference type="InterPro" id="IPR023472">
    <property type="entry name" value="Uncharacterised_MJ0810"/>
</dbReference>
<accession>B9K8M7</accession>
<organism evidence="3 4">
    <name type="scientific">Thermotoga neapolitana (strain ATCC 49049 / DSM 4359 / NBRC 107923 / NS-E)</name>
    <dbReference type="NCBI Taxonomy" id="309803"/>
    <lineage>
        <taxon>Bacteria</taxon>
        <taxon>Thermotogati</taxon>
        <taxon>Thermotogota</taxon>
        <taxon>Thermotogae</taxon>
        <taxon>Thermotogales</taxon>
        <taxon>Thermotogaceae</taxon>
        <taxon>Thermotoga</taxon>
    </lineage>
</organism>
<dbReference type="KEGG" id="tna:CTN_1134"/>
<dbReference type="HAMAP" id="MF_00645">
    <property type="entry name" value="AMMECR1"/>
    <property type="match status" value="1"/>
</dbReference>
<protein>
    <recommendedName>
        <fullName evidence="1">Protein CTN_1134</fullName>
    </recommendedName>
</protein>
<dbReference type="eggNOG" id="COG2078">
    <property type="taxonomic scope" value="Bacteria"/>
</dbReference>
<dbReference type="PANTHER" id="PTHR13016">
    <property type="entry name" value="AMMECR1 HOMOLOG"/>
    <property type="match status" value="1"/>
</dbReference>
<sequence length="178" mass="20283">MVRIMIGEHPYVKWAIRVIENYVKYGKILEPDESVPRELFERRAGAFVTLHKVDGSLRGCIGTYLPTKPNLALEIRDNAIAAATQDPRFPPVTPDELDEIVVHVDILSPPEPVRDISDLDPKKYGVIVVKGWRRGLLLPDIEGVDAVEEQLRIAKLKAGIPEWDNDVEIYRFTVERYK</sequence>
<dbReference type="InterPro" id="IPR036071">
    <property type="entry name" value="AMMECR1_dom_sf"/>
</dbReference>
<proteinExistence type="inferred from homology"/>
<dbReference type="EMBL" id="CP000916">
    <property type="protein sequence ID" value="ACM23310.1"/>
    <property type="molecule type" value="Genomic_DNA"/>
</dbReference>
<dbReference type="Pfam" id="PF01871">
    <property type="entry name" value="AMMECR1"/>
    <property type="match status" value="1"/>
</dbReference>
<gene>
    <name evidence="3" type="ordered locus">CTN_1134</name>
</gene>
<dbReference type="InterPro" id="IPR002733">
    <property type="entry name" value="AMMECR1_domain"/>
</dbReference>
<evidence type="ECO:0000313" key="4">
    <source>
        <dbReference type="Proteomes" id="UP000000445"/>
    </source>
</evidence>
<evidence type="ECO:0000259" key="2">
    <source>
        <dbReference type="PROSITE" id="PS51112"/>
    </source>
</evidence>
<name>B9K8M7_THENN</name>
<reference evidence="3 4" key="1">
    <citation type="journal article" date="2009" name="Biosci. Biotechnol. Biochem.">
        <title>WeGAS: a web-based microbial genome annotation system.</title>
        <authorList>
            <person name="Lee D."/>
            <person name="Seo H."/>
            <person name="Park C."/>
            <person name="Park K."/>
        </authorList>
    </citation>
    <scope>NUCLEOTIDE SEQUENCE [LARGE SCALE GENOMIC DNA]</scope>
    <source>
        <strain evidence="4">ATCC 49049 / DSM 4359 / NBRC 107923 / NS-E</strain>
    </source>
</reference>
<feature type="domain" description="AMMECR1" evidence="2">
    <location>
        <begin position="6"/>
        <end position="178"/>
    </location>
</feature>